<dbReference type="EMBL" id="CAKMMF010000011">
    <property type="protein sequence ID" value="CAH1205764.1"/>
    <property type="molecule type" value="Genomic_DNA"/>
</dbReference>
<evidence type="ECO:0000313" key="2">
    <source>
        <dbReference type="Proteomes" id="UP000838686"/>
    </source>
</evidence>
<protein>
    <submittedName>
        <fullName evidence="1">Uncharacterized protein</fullName>
    </submittedName>
</protein>
<evidence type="ECO:0000313" key="1">
    <source>
        <dbReference type="EMBL" id="CAH1205764.1"/>
    </source>
</evidence>
<name>A0ABN8GCI6_9BACL</name>
<dbReference type="RefSeq" id="WP_236342438.1">
    <property type="nucleotide sequence ID" value="NZ_CAKMMF010000011.1"/>
</dbReference>
<dbReference type="Proteomes" id="UP000838686">
    <property type="component" value="Unassembled WGS sequence"/>
</dbReference>
<accession>A0ABN8GCI6</accession>
<organism evidence="1 2">
    <name type="scientific">Paenibacillus plantiphilus</name>
    <dbReference type="NCBI Taxonomy" id="2905650"/>
    <lineage>
        <taxon>Bacteria</taxon>
        <taxon>Bacillati</taxon>
        <taxon>Bacillota</taxon>
        <taxon>Bacilli</taxon>
        <taxon>Bacillales</taxon>
        <taxon>Paenibacillaceae</taxon>
        <taxon>Paenibacillus</taxon>
    </lineage>
</organism>
<reference evidence="1" key="1">
    <citation type="submission" date="2022-01" db="EMBL/GenBank/DDBJ databases">
        <authorList>
            <person name="Criscuolo A."/>
        </authorList>
    </citation>
    <scope>NUCLEOTIDE SEQUENCE</scope>
    <source>
        <strain evidence="1">CIP111893</strain>
    </source>
</reference>
<sequence length="85" mass="9821">MNKEEKINILNELFVTDWDTDGGEAVAYMYIENTQENVFRLLAIGVPEEEIADKTDFEGIEISSFVFSYGEAEYYQNGEFLDYTP</sequence>
<keyword evidence="2" id="KW-1185">Reference proteome</keyword>
<comment type="caution">
    <text evidence="1">The sequence shown here is derived from an EMBL/GenBank/DDBJ whole genome shotgun (WGS) entry which is preliminary data.</text>
</comment>
<gene>
    <name evidence="1" type="ORF">PAECIP111893_02412</name>
</gene>
<proteinExistence type="predicted"/>